<feature type="domain" description="RecX second three-helical" evidence="7">
    <location>
        <begin position="107"/>
        <end position="148"/>
    </location>
</feature>
<dbReference type="InterPro" id="IPR003783">
    <property type="entry name" value="Regulatory_RecX"/>
</dbReference>
<evidence type="ECO:0000259" key="8">
    <source>
        <dbReference type="Pfam" id="PF21981"/>
    </source>
</evidence>
<organism evidence="10 11">
    <name type="scientific">Leuconostoc carnosum</name>
    <dbReference type="NCBI Taxonomy" id="1252"/>
    <lineage>
        <taxon>Bacteria</taxon>
        <taxon>Bacillati</taxon>
        <taxon>Bacillota</taxon>
        <taxon>Bacilli</taxon>
        <taxon>Lactobacillales</taxon>
        <taxon>Lactobacillaceae</taxon>
        <taxon>Leuconostoc</taxon>
    </lineage>
</organism>
<reference evidence="10 11" key="1">
    <citation type="submission" date="2019-06" db="EMBL/GenBank/DDBJ databases">
        <title>Genome analyses of bacteria isolated from kimchi.</title>
        <authorList>
            <person name="Lee S."/>
            <person name="Ahn S."/>
            <person name="Roh S."/>
        </authorList>
    </citation>
    <scope>NUCLEOTIDE SEQUENCE [LARGE SCALE GENOMIC DNA]</scope>
    <source>
        <strain evidence="10 11">CBA3620</strain>
    </source>
</reference>
<evidence type="ECO:0000256" key="4">
    <source>
        <dbReference type="ARBA" id="ARBA00018111"/>
    </source>
</evidence>
<proteinExistence type="inferred from homology"/>
<feature type="domain" description="RecX third three-helical" evidence="8">
    <location>
        <begin position="213"/>
        <end position="258"/>
    </location>
</feature>
<dbReference type="NCBIfam" id="NF010733">
    <property type="entry name" value="PRK14135.1"/>
    <property type="match status" value="1"/>
</dbReference>
<evidence type="ECO:0000259" key="9">
    <source>
        <dbReference type="Pfam" id="PF21982"/>
    </source>
</evidence>
<dbReference type="HAMAP" id="MF_01114">
    <property type="entry name" value="RecX"/>
    <property type="match status" value="1"/>
</dbReference>
<dbReference type="InterPro" id="IPR053924">
    <property type="entry name" value="RecX_HTH_2nd"/>
</dbReference>
<dbReference type="Gene3D" id="1.10.10.10">
    <property type="entry name" value="Winged helix-like DNA-binding domain superfamily/Winged helix DNA-binding domain"/>
    <property type="match status" value="4"/>
</dbReference>
<dbReference type="PANTHER" id="PTHR33602:SF1">
    <property type="entry name" value="REGULATORY PROTEIN RECX FAMILY PROTEIN"/>
    <property type="match status" value="1"/>
</dbReference>
<keyword evidence="5 6" id="KW-0963">Cytoplasm</keyword>
<dbReference type="InterPro" id="IPR036388">
    <property type="entry name" value="WH-like_DNA-bd_sf"/>
</dbReference>
<dbReference type="GeneID" id="61186469"/>
<dbReference type="Proteomes" id="UP000321332">
    <property type="component" value="Chromosome"/>
</dbReference>
<dbReference type="Pfam" id="PF02631">
    <property type="entry name" value="RecX_HTH2"/>
    <property type="match status" value="1"/>
</dbReference>
<gene>
    <name evidence="6 10" type="primary">recX</name>
    <name evidence="10" type="ORF">FGL89_01855</name>
</gene>
<dbReference type="Pfam" id="PF21982">
    <property type="entry name" value="RecX_HTH1"/>
    <property type="match status" value="1"/>
</dbReference>
<comment type="function">
    <text evidence="1 6">Modulates RecA activity.</text>
</comment>
<dbReference type="PANTHER" id="PTHR33602">
    <property type="entry name" value="REGULATORY PROTEIN RECX FAMILY PROTEIN"/>
    <property type="match status" value="1"/>
</dbReference>
<feature type="domain" description="RecX first three-helical" evidence="9">
    <location>
        <begin position="61"/>
        <end position="100"/>
    </location>
</feature>
<dbReference type="GO" id="GO:0006282">
    <property type="term" value="P:regulation of DNA repair"/>
    <property type="evidence" value="ECO:0007669"/>
    <property type="project" value="UniProtKB-UniRule"/>
</dbReference>
<dbReference type="InterPro" id="IPR053926">
    <property type="entry name" value="RecX_HTH_1st"/>
</dbReference>
<evidence type="ECO:0000259" key="7">
    <source>
        <dbReference type="Pfam" id="PF02631"/>
    </source>
</evidence>
<evidence type="ECO:0000313" key="11">
    <source>
        <dbReference type="Proteomes" id="UP000321332"/>
    </source>
</evidence>
<evidence type="ECO:0000256" key="6">
    <source>
        <dbReference type="HAMAP-Rule" id="MF_01114"/>
    </source>
</evidence>
<name>A0AAE6M313_LEUCA</name>
<dbReference type="OMA" id="RGRYNIF"/>
<comment type="subcellular location">
    <subcellularLocation>
        <location evidence="2 6">Cytoplasm</location>
    </subcellularLocation>
</comment>
<sequence length="266" mass="30336">MKTITKISTQKQAGRYSIELDKQFAFGVAESVLIKYGLAKGRELDDQLIERIKYDDNIAKARNAALNYLGHALRTVKQVRQKLTEKEIEDRIQDEVIVQLTDLGYLDDMNYALHYVSTKKNISPKGPVVVKRDLLQAGVSEEIVTTALATYTMEEQLALAEKMALKFSHTYRHDATRNKQQKILQALANKGFSFDVGQEVLLQIDTVNDDALELENITRQAEKLWRRYQKENLSQRQYKTKNGLYAKGYTSELIDRVVSTLVTGEG</sequence>
<evidence type="ECO:0000256" key="2">
    <source>
        <dbReference type="ARBA" id="ARBA00004496"/>
    </source>
</evidence>
<feature type="domain" description="RecX third three-helical" evidence="8">
    <location>
        <begin position="154"/>
        <end position="201"/>
    </location>
</feature>
<protein>
    <recommendedName>
        <fullName evidence="4 6">Regulatory protein RecX</fullName>
    </recommendedName>
</protein>
<dbReference type="EMBL" id="CP042374">
    <property type="protein sequence ID" value="QEA32973.1"/>
    <property type="molecule type" value="Genomic_DNA"/>
</dbReference>
<accession>A0AAE6M313</accession>
<dbReference type="GO" id="GO:0005737">
    <property type="term" value="C:cytoplasm"/>
    <property type="evidence" value="ECO:0007669"/>
    <property type="project" value="UniProtKB-SubCell"/>
</dbReference>
<dbReference type="InterPro" id="IPR053925">
    <property type="entry name" value="RecX_HTH_3rd"/>
</dbReference>
<comment type="similarity">
    <text evidence="3 6">Belongs to the RecX family.</text>
</comment>
<dbReference type="AlphaFoldDB" id="A0AAE6M313"/>
<evidence type="ECO:0000256" key="3">
    <source>
        <dbReference type="ARBA" id="ARBA00009695"/>
    </source>
</evidence>
<evidence type="ECO:0000256" key="1">
    <source>
        <dbReference type="ARBA" id="ARBA00003529"/>
    </source>
</evidence>
<dbReference type="Pfam" id="PF21981">
    <property type="entry name" value="RecX_HTH3"/>
    <property type="match status" value="2"/>
</dbReference>
<dbReference type="RefSeq" id="WP_014974105.1">
    <property type="nucleotide sequence ID" value="NZ_BPKR01000003.1"/>
</dbReference>
<evidence type="ECO:0000256" key="5">
    <source>
        <dbReference type="ARBA" id="ARBA00022490"/>
    </source>
</evidence>
<evidence type="ECO:0000313" key="10">
    <source>
        <dbReference type="EMBL" id="QEA32973.1"/>
    </source>
</evidence>